<sequence>MTALLISPSGPATLERDDLVSGLSEHWLQELLHGHPQLIPLDEIEPGTGRFIPVVRELAIPKPGGTVFLDLFGLTAFGRPVLIECKLWRNPQARREVIAQILEYAALLRRWSYADLTARLKPRLEPVLAAQQNPLFELARRGGSPLSEASFTDAVSANLRQGDFHLLIAGDGIREDMMAIAEHIGDSGARLALIEFRRWSDGNGNIVVTPHVPFRTQVVRQRVLVDGTGAALTIEEEGAEDRIAAAPDTAPTVASPERQATLAANRAFWQRFIDTCRFDHPDQPPPRHGGNNWAKIPLPEPARWITAYRWNDPRWKGRAGLTLVEQEGADLFARLAAMAPEIEMEMAPFPVRWGAILNPSRTCFSLDEPEGCTDTIGWLCAASNRMVSVLRPVLADLKG</sequence>
<evidence type="ECO:0008006" key="3">
    <source>
        <dbReference type="Google" id="ProtNLM"/>
    </source>
</evidence>
<proteinExistence type="predicted"/>
<keyword evidence="2" id="KW-1185">Reference proteome</keyword>
<dbReference type="Gene3D" id="3.40.1350.10">
    <property type="match status" value="1"/>
</dbReference>
<dbReference type="OrthoDB" id="570199at2"/>
<evidence type="ECO:0000313" key="1">
    <source>
        <dbReference type="EMBL" id="SDX36922.1"/>
    </source>
</evidence>
<dbReference type="RefSeq" id="WP_052176622.1">
    <property type="nucleotide sequence ID" value="NZ_FNNA01000005.1"/>
</dbReference>
<dbReference type="AlphaFoldDB" id="A0A1H3B4R8"/>
<name>A0A1H3B4R8_9RHOB</name>
<dbReference type="EMBL" id="FNNA01000005">
    <property type="protein sequence ID" value="SDX36922.1"/>
    <property type="molecule type" value="Genomic_DNA"/>
</dbReference>
<dbReference type="GO" id="GO:0003676">
    <property type="term" value="F:nucleic acid binding"/>
    <property type="evidence" value="ECO:0007669"/>
    <property type="project" value="InterPro"/>
</dbReference>
<organism evidence="1 2">
    <name type="scientific">Paracoccus sanguinis</name>
    <dbReference type="NCBI Taxonomy" id="1545044"/>
    <lineage>
        <taxon>Bacteria</taxon>
        <taxon>Pseudomonadati</taxon>
        <taxon>Pseudomonadota</taxon>
        <taxon>Alphaproteobacteria</taxon>
        <taxon>Rhodobacterales</taxon>
        <taxon>Paracoccaceae</taxon>
        <taxon>Paracoccus</taxon>
    </lineage>
</organism>
<evidence type="ECO:0000313" key="2">
    <source>
        <dbReference type="Proteomes" id="UP000182944"/>
    </source>
</evidence>
<protein>
    <recommendedName>
        <fullName evidence="3">DUF4268 domain-containing protein</fullName>
    </recommendedName>
</protein>
<dbReference type="Proteomes" id="UP000182944">
    <property type="component" value="Unassembled WGS sequence"/>
</dbReference>
<reference evidence="2" key="1">
    <citation type="submission" date="2016-10" db="EMBL/GenBank/DDBJ databases">
        <authorList>
            <person name="Varghese N."/>
            <person name="Submissions S."/>
        </authorList>
    </citation>
    <scope>NUCLEOTIDE SEQUENCE [LARGE SCALE GENOMIC DNA]</scope>
    <source>
        <strain evidence="2">DSM 29303</strain>
    </source>
</reference>
<dbReference type="InterPro" id="IPR011856">
    <property type="entry name" value="tRNA_endonuc-like_dom_sf"/>
</dbReference>
<dbReference type="STRING" id="1545044.SAMN05444276_10584"/>
<accession>A0A1H3B4R8</accession>
<gene>
    <name evidence="1" type="ORF">SAMN05444276_10584</name>
</gene>